<evidence type="ECO:0000313" key="14">
    <source>
        <dbReference type="Proteomes" id="UP000715441"/>
    </source>
</evidence>
<dbReference type="SFLD" id="SFLDF00027">
    <property type="entry name" value="p-type_atpase"/>
    <property type="match status" value="1"/>
</dbReference>
<dbReference type="InterPro" id="IPR023299">
    <property type="entry name" value="ATPase_P-typ_cyto_dom_N"/>
</dbReference>
<keyword evidence="9 10" id="KW-0472">Membrane</keyword>
<dbReference type="InterPro" id="IPR036412">
    <property type="entry name" value="HAD-like_sf"/>
</dbReference>
<dbReference type="EMBL" id="JAAXLS010000016">
    <property type="protein sequence ID" value="NKQ55626.1"/>
    <property type="molecule type" value="Genomic_DNA"/>
</dbReference>
<feature type="transmembrane region" description="Helical" evidence="10">
    <location>
        <begin position="771"/>
        <end position="790"/>
    </location>
</feature>
<organism evidence="13 14">
    <name type="scientific">Amycolatopsis acididurans</name>
    <dbReference type="NCBI Taxonomy" id="2724524"/>
    <lineage>
        <taxon>Bacteria</taxon>
        <taxon>Bacillati</taxon>
        <taxon>Actinomycetota</taxon>
        <taxon>Actinomycetes</taxon>
        <taxon>Pseudonocardiales</taxon>
        <taxon>Pseudonocardiaceae</taxon>
        <taxon>Amycolatopsis</taxon>
    </lineage>
</organism>
<dbReference type="Pfam" id="PF00403">
    <property type="entry name" value="HMA"/>
    <property type="match status" value="1"/>
</dbReference>
<proteinExistence type="inferred from homology"/>
<dbReference type="NCBIfam" id="TIGR01494">
    <property type="entry name" value="ATPase_P-type"/>
    <property type="match status" value="1"/>
</dbReference>
<dbReference type="Pfam" id="PF00122">
    <property type="entry name" value="E1-E2_ATPase"/>
    <property type="match status" value="1"/>
</dbReference>
<evidence type="ECO:0000256" key="2">
    <source>
        <dbReference type="ARBA" id="ARBA00006024"/>
    </source>
</evidence>
<dbReference type="PANTHER" id="PTHR43520:SF8">
    <property type="entry name" value="P-TYPE CU(+) TRANSPORTER"/>
    <property type="match status" value="1"/>
</dbReference>
<evidence type="ECO:0000256" key="9">
    <source>
        <dbReference type="ARBA" id="ARBA00023136"/>
    </source>
</evidence>
<dbReference type="PANTHER" id="PTHR43520">
    <property type="entry name" value="ATP7, ISOFORM B"/>
    <property type="match status" value="1"/>
</dbReference>
<sequence>MTAVTEERSPLWESEPSSQPGHRRIRAKITGLHCSLCTGTIEKTLGRLDGVGHVAVSLTHEQVLVDYETERVTPERILGNLRDVGYDLYDPRKLRAFEDEERDLVREGRRLFVALGLALVAMPQIAEGWWNILCGALLVAAFALVFTVARRAGHVRAVGFGLAVMGPGAVALALRIGGVLEPPVTGWVTAGLAVATVFGVAAHILRMAYQSLRRGILNQHVLQESAAFAGLVGGAIGLTGLLPGYPTEEFFTVSVVVATYHIFSEWLSLLVKTRSSQAIKKLLDLQPDLARVQFDDGTEHEVPVEDIAVGQHVRVRPGERIPLDGRIASGASAVDFSLVTGEPVPAERGPGDEVVGGAINGTGSLFIEVTATGAEGFLSQVVRHVEDSRALKPGILHVVDRVLRVYTPTVLSLSAASLLVWLAASWAITGVVDVRHAVFAALSVLVMGYPCAVGIAAPLAIVRGTGTAADRGIVMRTGEAFQTFRLVRRIVLDKTGTLTVGKPVVRAVEATDGDTDRLLSLAATAESHSEHPLARAVVDAAQQQNLPLTEVTGFDSITGGGVQATVGGHAVLAGRPSLLTESGIDLSALAERIDRLESAGHTVIAISVDQHARGVIALGDQPRGDAAEAVAAMRERGMEPVLVTGDNERAARHITGQLGIEQVRAGVRPQGKADIVRELQADGTRVAMAGDGINDAPALMQADVGIAAGGGTDIAVESADIVLLREDVSTILDAHEVSTHSYGRTRGNVALAFTFNGIGIPIATTGLISPIWAMLAMVASVTAIFINSIGTRPKLLTNAIGSVGKAVTAEEPAQGGNTGMADSAGRQAPKEVRTPTRSN</sequence>
<feature type="transmembrane region" description="Helical" evidence="10">
    <location>
        <begin position="184"/>
        <end position="205"/>
    </location>
</feature>
<feature type="transmembrane region" description="Helical" evidence="10">
    <location>
        <begin position="158"/>
        <end position="178"/>
    </location>
</feature>
<feature type="compositionally biased region" description="Basic and acidic residues" evidence="11">
    <location>
        <begin position="1"/>
        <end position="10"/>
    </location>
</feature>
<dbReference type="SUPFAM" id="SSF56784">
    <property type="entry name" value="HAD-like"/>
    <property type="match status" value="1"/>
</dbReference>
<dbReference type="PRINTS" id="PR00119">
    <property type="entry name" value="CATATPASE"/>
</dbReference>
<evidence type="ECO:0000256" key="11">
    <source>
        <dbReference type="SAM" id="MobiDB-lite"/>
    </source>
</evidence>
<feature type="transmembrane region" description="Helical" evidence="10">
    <location>
        <begin position="748"/>
        <end position="765"/>
    </location>
</feature>
<comment type="subcellular location">
    <subcellularLocation>
        <location evidence="1">Cell membrane</location>
        <topology evidence="1">Multi-pass membrane protein</topology>
    </subcellularLocation>
</comment>
<evidence type="ECO:0000256" key="5">
    <source>
        <dbReference type="ARBA" id="ARBA00022741"/>
    </source>
</evidence>
<dbReference type="InterPro" id="IPR008250">
    <property type="entry name" value="ATPase_P-typ_transduc_dom_A_sf"/>
</dbReference>
<feature type="transmembrane region" description="Helical" evidence="10">
    <location>
        <begin position="438"/>
        <end position="462"/>
    </location>
</feature>
<evidence type="ECO:0000256" key="10">
    <source>
        <dbReference type="RuleBase" id="RU362081"/>
    </source>
</evidence>
<dbReference type="Gene3D" id="2.70.150.10">
    <property type="entry name" value="Calcium-transporting ATPase, cytoplasmic transduction domain A"/>
    <property type="match status" value="1"/>
</dbReference>
<keyword evidence="14" id="KW-1185">Reference proteome</keyword>
<keyword evidence="4 10" id="KW-0479">Metal-binding</keyword>
<evidence type="ECO:0000313" key="13">
    <source>
        <dbReference type="EMBL" id="NKQ55626.1"/>
    </source>
</evidence>
<keyword evidence="10" id="KW-1003">Cell membrane</keyword>
<dbReference type="SUPFAM" id="SSF81653">
    <property type="entry name" value="Calcium ATPase, transduction domain A"/>
    <property type="match status" value="1"/>
</dbReference>
<dbReference type="Pfam" id="PF00702">
    <property type="entry name" value="Hydrolase"/>
    <property type="match status" value="1"/>
</dbReference>
<dbReference type="InterPro" id="IPR018303">
    <property type="entry name" value="ATPase_P-typ_P_site"/>
</dbReference>
<feature type="transmembrane region" description="Helical" evidence="10">
    <location>
        <begin position="128"/>
        <end position="146"/>
    </location>
</feature>
<feature type="transmembrane region" description="Helical" evidence="10">
    <location>
        <begin position="251"/>
        <end position="271"/>
    </location>
</feature>
<evidence type="ECO:0000256" key="4">
    <source>
        <dbReference type="ARBA" id="ARBA00022723"/>
    </source>
</evidence>
<evidence type="ECO:0000256" key="6">
    <source>
        <dbReference type="ARBA" id="ARBA00022840"/>
    </source>
</evidence>
<dbReference type="InterPro" id="IPR059000">
    <property type="entry name" value="ATPase_P-type_domA"/>
</dbReference>
<evidence type="ECO:0000259" key="12">
    <source>
        <dbReference type="PROSITE" id="PS50846"/>
    </source>
</evidence>
<dbReference type="Gene3D" id="3.40.50.1000">
    <property type="entry name" value="HAD superfamily/HAD-like"/>
    <property type="match status" value="1"/>
</dbReference>
<dbReference type="SFLD" id="SFLDG00002">
    <property type="entry name" value="C1.7:_P-type_atpase_like"/>
    <property type="match status" value="1"/>
</dbReference>
<comment type="caution">
    <text evidence="13">The sequence shown here is derived from an EMBL/GenBank/DDBJ whole genome shotgun (WGS) entry which is preliminary data.</text>
</comment>
<comment type="similarity">
    <text evidence="2 10">Belongs to the cation transport ATPase (P-type) (TC 3.A.3) family. Type IB subfamily.</text>
</comment>
<name>A0ABX1J756_9PSEU</name>
<evidence type="ECO:0000256" key="8">
    <source>
        <dbReference type="ARBA" id="ARBA00022989"/>
    </source>
</evidence>
<dbReference type="InterPro" id="IPR023214">
    <property type="entry name" value="HAD_sf"/>
</dbReference>
<dbReference type="InterPro" id="IPR001757">
    <property type="entry name" value="P_typ_ATPase"/>
</dbReference>
<evidence type="ECO:0000256" key="1">
    <source>
        <dbReference type="ARBA" id="ARBA00004651"/>
    </source>
</evidence>
<dbReference type="SFLD" id="SFLDS00003">
    <property type="entry name" value="Haloacid_Dehalogenase"/>
    <property type="match status" value="1"/>
</dbReference>
<dbReference type="SUPFAM" id="SSF55008">
    <property type="entry name" value="HMA, heavy metal-associated domain"/>
    <property type="match status" value="1"/>
</dbReference>
<feature type="compositionally biased region" description="Basic and acidic residues" evidence="11">
    <location>
        <begin position="828"/>
        <end position="839"/>
    </location>
</feature>
<feature type="region of interest" description="Disordered" evidence="11">
    <location>
        <begin position="810"/>
        <end position="839"/>
    </location>
</feature>
<keyword evidence="3 10" id="KW-0812">Transmembrane</keyword>
<dbReference type="Proteomes" id="UP000715441">
    <property type="component" value="Unassembled WGS sequence"/>
</dbReference>
<dbReference type="CDD" id="cd00371">
    <property type="entry name" value="HMA"/>
    <property type="match status" value="1"/>
</dbReference>
<feature type="transmembrane region" description="Helical" evidence="10">
    <location>
        <begin position="226"/>
        <end position="245"/>
    </location>
</feature>
<dbReference type="InterPro" id="IPR036163">
    <property type="entry name" value="HMA_dom_sf"/>
</dbReference>
<dbReference type="InterPro" id="IPR006121">
    <property type="entry name" value="HMA_dom"/>
</dbReference>
<feature type="transmembrane region" description="Helical" evidence="10">
    <location>
        <begin position="410"/>
        <end position="432"/>
    </location>
</feature>
<dbReference type="PROSITE" id="PS00154">
    <property type="entry name" value="ATPASE_E1_E2"/>
    <property type="match status" value="1"/>
</dbReference>
<dbReference type="InterPro" id="IPR044492">
    <property type="entry name" value="P_typ_ATPase_HD_dom"/>
</dbReference>
<gene>
    <name evidence="13" type="ORF">HFP15_22335</name>
</gene>
<accession>A0ABX1J756</accession>
<keyword evidence="5 10" id="KW-0547">Nucleotide-binding</keyword>
<dbReference type="NCBIfam" id="TIGR01511">
    <property type="entry name" value="ATPase-IB1_Cu"/>
    <property type="match status" value="1"/>
</dbReference>
<dbReference type="InterPro" id="IPR027256">
    <property type="entry name" value="P-typ_ATPase_IB"/>
</dbReference>
<feature type="region of interest" description="Disordered" evidence="11">
    <location>
        <begin position="1"/>
        <end position="23"/>
    </location>
</feature>
<keyword evidence="8 10" id="KW-1133">Transmembrane helix</keyword>
<evidence type="ECO:0000256" key="7">
    <source>
        <dbReference type="ARBA" id="ARBA00022967"/>
    </source>
</evidence>
<reference evidence="13 14" key="1">
    <citation type="submission" date="2020-04" db="EMBL/GenBank/DDBJ databases">
        <title>Novel species.</title>
        <authorList>
            <person name="Teo W.F.A."/>
            <person name="Lipun K."/>
            <person name="Srisuk N."/>
            <person name="Duangmal K."/>
        </authorList>
    </citation>
    <scope>NUCLEOTIDE SEQUENCE [LARGE SCALE GENOMIC DNA]</scope>
    <source>
        <strain evidence="13 14">K13G38</strain>
    </source>
</reference>
<dbReference type="NCBIfam" id="TIGR01525">
    <property type="entry name" value="ATPase-IB_hvy"/>
    <property type="match status" value="1"/>
</dbReference>
<dbReference type="Gene3D" id="3.30.70.100">
    <property type="match status" value="1"/>
</dbReference>
<keyword evidence="7" id="KW-1278">Translocase</keyword>
<evidence type="ECO:0000256" key="3">
    <source>
        <dbReference type="ARBA" id="ARBA00022692"/>
    </source>
</evidence>
<keyword evidence="6 10" id="KW-0067">ATP-binding</keyword>
<dbReference type="Gene3D" id="3.40.1110.10">
    <property type="entry name" value="Calcium-transporting ATPase, cytoplasmic domain N"/>
    <property type="match status" value="1"/>
</dbReference>
<dbReference type="PROSITE" id="PS50846">
    <property type="entry name" value="HMA_2"/>
    <property type="match status" value="1"/>
</dbReference>
<feature type="domain" description="HMA" evidence="12">
    <location>
        <begin position="23"/>
        <end position="89"/>
    </location>
</feature>
<protein>
    <submittedName>
        <fullName evidence="13">Cation-translocating P-type ATPase</fullName>
    </submittedName>
</protein>
<dbReference type="RefSeq" id="WP_168518660.1">
    <property type="nucleotide sequence ID" value="NZ_JAAXLS010000016.1"/>
</dbReference>